<keyword evidence="11 12" id="KW-0472">Membrane</keyword>
<dbReference type="AlphaFoldDB" id="S0FNQ0"/>
<feature type="transmembrane region" description="Helical" evidence="12">
    <location>
        <begin position="284"/>
        <end position="305"/>
    </location>
</feature>
<dbReference type="InterPro" id="IPR029151">
    <property type="entry name" value="Sensor-like_sf"/>
</dbReference>
<dbReference type="GO" id="GO:0000155">
    <property type="term" value="F:phosphorelay sensor kinase activity"/>
    <property type="evidence" value="ECO:0007669"/>
    <property type="project" value="InterPro"/>
</dbReference>
<dbReference type="InterPro" id="IPR010559">
    <property type="entry name" value="Sig_transdc_His_kin_internal"/>
</dbReference>
<evidence type="ECO:0000259" key="14">
    <source>
        <dbReference type="PROSITE" id="PS50885"/>
    </source>
</evidence>
<keyword evidence="5" id="KW-0597">Phosphoprotein</keyword>
<dbReference type="PANTHER" id="PTHR34220:SF7">
    <property type="entry name" value="SENSOR HISTIDINE KINASE YPDA"/>
    <property type="match status" value="1"/>
</dbReference>
<dbReference type="SMART" id="SM00387">
    <property type="entry name" value="HATPase_c"/>
    <property type="match status" value="1"/>
</dbReference>
<accession>S0FNQ0</accession>
<keyword evidence="4" id="KW-1003">Cell membrane</keyword>
<dbReference type="InterPro" id="IPR005467">
    <property type="entry name" value="His_kinase_dom"/>
</dbReference>
<sequence>MIYFGIVIIIIVTSVGFFSYISTKNTVEKRVTQSTVETLKQLDRNMYTVFGGVDDLSLFIISDKNIKKLTNTEVGQFPQIGELIAQLDETYANLTNTKSYILAVNVYSDKGLKFESAGISHAEKEPQLKERESQIPADGKNLLTYTYRRKYQQIGDKYVLSLYRQLNDINNLTKRLGIIRIDLSEREINRIYRDIQLGETGYVFITNKDGVILSHSNVEMINKNIRNEELFKKVFTGENGFYREKYSGQDMLVTYYESNIQDMTYISVVPFKEITRELNTSLKVTLSIVAVVIALAFIALSFLTMKITKPIKKMTVLMKKVEQGNLDVLINTDRKDEIGTLGRSFNSMTRKLKILIEEVYKIQLSRKEAELKTLQAQINPHFLYNTLDVIYWTSRLENAPRTGEIVSALAKLFKLGLNKGSEITTIKKEVEHVQSYLTIQKYRYDEIPEFRIDVDESILEHSTIKLILQPFVENALVHGIAEMGGRGRVEILGRDQGKNICFEVIDNGKGMEEDRIREIFEENFESDQKGYGVRNVHKRIKLYFGQDYGVEIFSKTASGTKVVITIPKVIFKLDSGGHK</sequence>
<dbReference type="STRING" id="1195236.CTER_1999"/>
<dbReference type="InterPro" id="IPR033479">
    <property type="entry name" value="dCache_1"/>
</dbReference>
<evidence type="ECO:0000256" key="4">
    <source>
        <dbReference type="ARBA" id="ARBA00022475"/>
    </source>
</evidence>
<gene>
    <name evidence="15" type="ORF">CTER_1999</name>
</gene>
<keyword evidence="6 15" id="KW-0808">Transferase</keyword>
<evidence type="ECO:0000313" key="15">
    <source>
        <dbReference type="EMBL" id="EMS71996.1"/>
    </source>
</evidence>
<keyword evidence="7 12" id="KW-0812">Transmembrane</keyword>
<reference evidence="15 16" key="1">
    <citation type="journal article" date="2013" name="Genome Announc.">
        <title>Draft Genome Sequence of the Cellulolytic, Mesophilic, Anaerobic Bacterium Clostridium termitidis Strain CT1112 (DSM 5398).</title>
        <authorList>
            <person name="Lal S."/>
            <person name="Ramachandran U."/>
            <person name="Zhang X."/>
            <person name="Munir R."/>
            <person name="Sparling R."/>
            <person name="Levin D.B."/>
        </authorList>
    </citation>
    <scope>NUCLEOTIDE SEQUENCE [LARGE SCALE GENOMIC DNA]</scope>
    <source>
        <strain evidence="15 16">CT1112</strain>
    </source>
</reference>
<dbReference type="CDD" id="cd12912">
    <property type="entry name" value="PDC2_MCP_like"/>
    <property type="match status" value="1"/>
</dbReference>
<feature type="domain" description="HAMP" evidence="14">
    <location>
        <begin position="305"/>
        <end position="357"/>
    </location>
</feature>
<dbReference type="Pfam" id="PF02518">
    <property type="entry name" value="HATPase_c"/>
    <property type="match status" value="1"/>
</dbReference>
<evidence type="ECO:0000256" key="11">
    <source>
        <dbReference type="ARBA" id="ARBA00023136"/>
    </source>
</evidence>
<keyword evidence="16" id="KW-1185">Reference proteome</keyword>
<dbReference type="InterPro" id="IPR036890">
    <property type="entry name" value="HATPase_C_sf"/>
</dbReference>
<keyword evidence="10" id="KW-0902">Two-component regulatory system</keyword>
<organism evidence="15 16">
    <name type="scientific">Ruminiclostridium cellobioparum subsp. termitidis CT1112</name>
    <dbReference type="NCBI Taxonomy" id="1195236"/>
    <lineage>
        <taxon>Bacteria</taxon>
        <taxon>Bacillati</taxon>
        <taxon>Bacillota</taxon>
        <taxon>Clostridia</taxon>
        <taxon>Eubacteriales</taxon>
        <taxon>Oscillospiraceae</taxon>
        <taxon>Ruminiclostridium</taxon>
    </lineage>
</organism>
<dbReference type="eggNOG" id="COG2972">
    <property type="taxonomic scope" value="Bacteria"/>
</dbReference>
<evidence type="ECO:0000256" key="7">
    <source>
        <dbReference type="ARBA" id="ARBA00022692"/>
    </source>
</evidence>
<dbReference type="Gene3D" id="3.30.565.10">
    <property type="entry name" value="Histidine kinase-like ATPase, C-terminal domain"/>
    <property type="match status" value="1"/>
</dbReference>
<protein>
    <recommendedName>
        <fullName evidence="3">histidine kinase</fullName>
        <ecNumber evidence="3">2.7.13.3</ecNumber>
    </recommendedName>
</protein>
<evidence type="ECO:0000259" key="13">
    <source>
        <dbReference type="PROSITE" id="PS50109"/>
    </source>
</evidence>
<evidence type="ECO:0000256" key="3">
    <source>
        <dbReference type="ARBA" id="ARBA00012438"/>
    </source>
</evidence>
<name>S0FNQ0_RUMCE</name>
<dbReference type="GO" id="GO:0005886">
    <property type="term" value="C:plasma membrane"/>
    <property type="evidence" value="ECO:0007669"/>
    <property type="project" value="UniProtKB-SubCell"/>
</dbReference>
<comment type="subcellular location">
    <subcellularLocation>
        <location evidence="2">Cell membrane</location>
        <topology evidence="2">Multi-pass membrane protein</topology>
    </subcellularLocation>
</comment>
<dbReference type="SUPFAM" id="SSF158472">
    <property type="entry name" value="HAMP domain-like"/>
    <property type="match status" value="1"/>
</dbReference>
<dbReference type="InterPro" id="IPR003594">
    <property type="entry name" value="HATPase_dom"/>
</dbReference>
<evidence type="ECO:0000256" key="2">
    <source>
        <dbReference type="ARBA" id="ARBA00004651"/>
    </source>
</evidence>
<dbReference type="SMART" id="SM00304">
    <property type="entry name" value="HAMP"/>
    <property type="match status" value="1"/>
</dbReference>
<feature type="domain" description="Histidine kinase" evidence="13">
    <location>
        <begin position="464"/>
        <end position="570"/>
    </location>
</feature>
<proteinExistence type="predicted"/>
<dbReference type="Gene3D" id="6.10.340.10">
    <property type="match status" value="1"/>
</dbReference>
<feature type="transmembrane region" description="Helical" evidence="12">
    <location>
        <begin position="6"/>
        <end position="23"/>
    </location>
</feature>
<dbReference type="Pfam" id="PF06580">
    <property type="entry name" value="His_kinase"/>
    <property type="match status" value="1"/>
</dbReference>
<dbReference type="PROSITE" id="PS50885">
    <property type="entry name" value="HAMP"/>
    <property type="match status" value="1"/>
</dbReference>
<evidence type="ECO:0000256" key="6">
    <source>
        <dbReference type="ARBA" id="ARBA00022679"/>
    </source>
</evidence>
<dbReference type="SUPFAM" id="SSF103190">
    <property type="entry name" value="Sensory domain-like"/>
    <property type="match status" value="1"/>
</dbReference>
<dbReference type="PATRIC" id="fig|1195236.3.peg.2300"/>
<dbReference type="InterPro" id="IPR003660">
    <property type="entry name" value="HAMP_dom"/>
</dbReference>
<dbReference type="PROSITE" id="PS50109">
    <property type="entry name" value="HIS_KIN"/>
    <property type="match status" value="1"/>
</dbReference>
<comment type="caution">
    <text evidence="15">The sequence shown here is derived from an EMBL/GenBank/DDBJ whole genome shotgun (WGS) entry which is preliminary data.</text>
</comment>
<keyword evidence="8 15" id="KW-0418">Kinase</keyword>
<evidence type="ECO:0000256" key="12">
    <source>
        <dbReference type="SAM" id="Phobius"/>
    </source>
</evidence>
<dbReference type="Proteomes" id="UP000014155">
    <property type="component" value="Unassembled WGS sequence"/>
</dbReference>
<evidence type="ECO:0000256" key="9">
    <source>
        <dbReference type="ARBA" id="ARBA00022989"/>
    </source>
</evidence>
<dbReference type="PANTHER" id="PTHR34220">
    <property type="entry name" value="SENSOR HISTIDINE KINASE YPDA"/>
    <property type="match status" value="1"/>
</dbReference>
<evidence type="ECO:0000256" key="1">
    <source>
        <dbReference type="ARBA" id="ARBA00000085"/>
    </source>
</evidence>
<dbReference type="SUPFAM" id="SSF55874">
    <property type="entry name" value="ATPase domain of HSP90 chaperone/DNA topoisomerase II/histidine kinase"/>
    <property type="match status" value="1"/>
</dbReference>
<evidence type="ECO:0000313" key="16">
    <source>
        <dbReference type="Proteomes" id="UP000014155"/>
    </source>
</evidence>
<dbReference type="Pfam" id="PF00672">
    <property type="entry name" value="HAMP"/>
    <property type="match status" value="1"/>
</dbReference>
<dbReference type="EC" id="2.7.13.3" evidence="3"/>
<evidence type="ECO:0000256" key="5">
    <source>
        <dbReference type="ARBA" id="ARBA00022553"/>
    </source>
</evidence>
<dbReference type="Gene3D" id="3.30.450.20">
    <property type="entry name" value="PAS domain"/>
    <property type="match status" value="1"/>
</dbReference>
<dbReference type="Pfam" id="PF02743">
    <property type="entry name" value="dCache_1"/>
    <property type="match status" value="1"/>
</dbReference>
<dbReference type="CDD" id="cd06225">
    <property type="entry name" value="HAMP"/>
    <property type="match status" value="1"/>
</dbReference>
<evidence type="ECO:0000256" key="10">
    <source>
        <dbReference type="ARBA" id="ARBA00023012"/>
    </source>
</evidence>
<dbReference type="InterPro" id="IPR050640">
    <property type="entry name" value="Bact_2-comp_sensor_kinase"/>
</dbReference>
<keyword evidence="9 12" id="KW-1133">Transmembrane helix</keyword>
<evidence type="ECO:0000256" key="8">
    <source>
        <dbReference type="ARBA" id="ARBA00022777"/>
    </source>
</evidence>
<comment type="catalytic activity">
    <reaction evidence="1">
        <text>ATP + protein L-histidine = ADP + protein N-phospho-L-histidine.</text>
        <dbReference type="EC" id="2.7.13.3"/>
    </reaction>
</comment>
<dbReference type="EMBL" id="AORV01000031">
    <property type="protein sequence ID" value="EMS71996.1"/>
    <property type="molecule type" value="Genomic_DNA"/>
</dbReference>